<evidence type="ECO:0000313" key="3">
    <source>
        <dbReference type="EMBL" id="KPY50508.1"/>
    </source>
</evidence>
<comment type="caution">
    <text evidence="3">The sequence shown here is derived from an EMBL/GenBank/DDBJ whole genome shotgun (WGS) entry which is preliminary data.</text>
</comment>
<sequence length="326" mass="36035">MHSRSTLAALLVSLGLALAGCDKGDTPKSASHPANSTQQSVSTEQVEIEKYNAYVDAANQGEDFGELLEKRVELYSGKLAPGKKVTDYTLFSPYDISTLQRKLNQALAISFPMPELDEPAKNTLAALAKLEPIHGELANYSDSKGYLADDGKKAREMEPALEAAMKDVAEAQAVFFDGIRRRDEINTRTAFDNAEKDTLAYYRAGIVVYGKESARLASDFFASAGSEAKAKPLEESLNHTAQMIEGWDKKSREQKRPPNCSITLSDLNSFVGKGREAVSNARTGRYKRESTSEMMWKINNPIKRDSEDLQRAFSKLINSMNRDDCI</sequence>
<protein>
    <recommendedName>
        <fullName evidence="5">Lipoprotein</fullName>
    </recommendedName>
</protein>
<organism evidence="3 4">
    <name type="scientific">Pseudomonas syringae pv. ribicola</name>
    <dbReference type="NCBI Taxonomy" id="55398"/>
    <lineage>
        <taxon>Bacteria</taxon>
        <taxon>Pseudomonadati</taxon>
        <taxon>Pseudomonadota</taxon>
        <taxon>Gammaproteobacteria</taxon>
        <taxon>Pseudomonadales</taxon>
        <taxon>Pseudomonadaceae</taxon>
        <taxon>Pseudomonas</taxon>
    </lineage>
</organism>
<dbReference type="PROSITE" id="PS51257">
    <property type="entry name" value="PROKAR_LIPOPROTEIN"/>
    <property type="match status" value="1"/>
</dbReference>
<feature type="chain" id="PRO_5006173329" description="Lipoprotein" evidence="2">
    <location>
        <begin position="20"/>
        <end position="326"/>
    </location>
</feature>
<dbReference type="PATRIC" id="fig|55398.3.peg.400"/>
<keyword evidence="2" id="KW-0732">Signal</keyword>
<dbReference type="Pfam" id="PF12889">
    <property type="entry name" value="DUF3829"/>
    <property type="match status" value="1"/>
</dbReference>
<reference evidence="3 4" key="1">
    <citation type="submission" date="2015-09" db="EMBL/GenBank/DDBJ databases">
        <title>Genome announcement of multiple Pseudomonas syringae strains.</title>
        <authorList>
            <person name="Thakur S."/>
            <person name="Wang P.W."/>
            <person name="Gong Y."/>
            <person name="Weir B.S."/>
            <person name="Guttman D.S."/>
        </authorList>
    </citation>
    <scope>NUCLEOTIDE SEQUENCE [LARGE SCALE GENOMIC DNA]</scope>
    <source>
        <strain evidence="3 4">ICMP3882</strain>
    </source>
</reference>
<feature type="region of interest" description="Disordered" evidence="1">
    <location>
        <begin position="24"/>
        <end position="43"/>
    </location>
</feature>
<evidence type="ECO:0000313" key="4">
    <source>
        <dbReference type="Proteomes" id="UP000050554"/>
    </source>
</evidence>
<evidence type="ECO:0000256" key="1">
    <source>
        <dbReference type="SAM" id="MobiDB-lite"/>
    </source>
</evidence>
<dbReference type="AlphaFoldDB" id="A0A0P9ZJ56"/>
<dbReference type="EMBL" id="LJRF01000032">
    <property type="protein sequence ID" value="KPY50508.1"/>
    <property type="molecule type" value="Genomic_DNA"/>
</dbReference>
<dbReference type="Proteomes" id="UP000050554">
    <property type="component" value="Unassembled WGS sequence"/>
</dbReference>
<evidence type="ECO:0008006" key="5">
    <source>
        <dbReference type="Google" id="ProtNLM"/>
    </source>
</evidence>
<dbReference type="RefSeq" id="WP_004887454.1">
    <property type="nucleotide sequence ID" value="NZ_LJRF01000032.1"/>
</dbReference>
<gene>
    <name evidence="3" type="ORF">ALO47_00325</name>
</gene>
<proteinExistence type="predicted"/>
<evidence type="ECO:0000256" key="2">
    <source>
        <dbReference type="SAM" id="SignalP"/>
    </source>
</evidence>
<feature type="compositionally biased region" description="Polar residues" evidence="1">
    <location>
        <begin position="28"/>
        <end position="43"/>
    </location>
</feature>
<feature type="signal peptide" evidence="2">
    <location>
        <begin position="1"/>
        <end position="19"/>
    </location>
</feature>
<accession>A0A0P9ZJ56</accession>
<name>A0A0P9ZJ56_PSESI</name>
<dbReference type="InterPro" id="IPR024291">
    <property type="entry name" value="DUF3829"/>
</dbReference>